<dbReference type="EMBL" id="PQIB02000008">
    <property type="protein sequence ID" value="RLN03422.1"/>
    <property type="molecule type" value="Genomic_DNA"/>
</dbReference>
<evidence type="ECO:0000313" key="2">
    <source>
        <dbReference type="Proteomes" id="UP000275267"/>
    </source>
</evidence>
<accession>A0A3L6RH58</accession>
<dbReference type="Proteomes" id="UP000275267">
    <property type="component" value="Unassembled WGS sequence"/>
</dbReference>
<name>A0A3L6RH58_PANMI</name>
<comment type="caution">
    <text evidence="1">The sequence shown here is derived from an EMBL/GenBank/DDBJ whole genome shotgun (WGS) entry which is preliminary data.</text>
</comment>
<gene>
    <name evidence="1" type="ORF">C2845_PM13G08540</name>
</gene>
<evidence type="ECO:0000313" key="1">
    <source>
        <dbReference type="EMBL" id="RLN03422.1"/>
    </source>
</evidence>
<dbReference type="AlphaFoldDB" id="A0A3L6RH58"/>
<sequence length="101" mass="10928">MSKVPSTIFSVRTAVKNIDPSEAMRRVEKSVASNVIENPSAQTVAKSLIPGEGTPIVEKSGTKTAASKATRGVSQTNRNYISKHQLMNAATKRAWTRSQKI</sequence>
<proteinExistence type="predicted"/>
<protein>
    <submittedName>
        <fullName evidence="1">Uncharacterized protein</fullName>
    </submittedName>
</protein>
<dbReference type="OrthoDB" id="10544548at2759"/>
<organism evidence="1 2">
    <name type="scientific">Panicum miliaceum</name>
    <name type="common">Proso millet</name>
    <name type="synonym">Broomcorn millet</name>
    <dbReference type="NCBI Taxonomy" id="4540"/>
    <lineage>
        <taxon>Eukaryota</taxon>
        <taxon>Viridiplantae</taxon>
        <taxon>Streptophyta</taxon>
        <taxon>Embryophyta</taxon>
        <taxon>Tracheophyta</taxon>
        <taxon>Spermatophyta</taxon>
        <taxon>Magnoliopsida</taxon>
        <taxon>Liliopsida</taxon>
        <taxon>Poales</taxon>
        <taxon>Poaceae</taxon>
        <taxon>PACMAD clade</taxon>
        <taxon>Panicoideae</taxon>
        <taxon>Panicodae</taxon>
        <taxon>Paniceae</taxon>
        <taxon>Panicinae</taxon>
        <taxon>Panicum</taxon>
        <taxon>Panicum sect. Panicum</taxon>
    </lineage>
</organism>
<reference evidence="2" key="1">
    <citation type="journal article" date="2019" name="Nat. Commun.">
        <title>The genome of broomcorn millet.</title>
        <authorList>
            <person name="Zou C."/>
            <person name="Miki D."/>
            <person name="Li D."/>
            <person name="Tang Q."/>
            <person name="Xiao L."/>
            <person name="Rajput S."/>
            <person name="Deng P."/>
            <person name="Jia W."/>
            <person name="Huang R."/>
            <person name="Zhang M."/>
            <person name="Sun Y."/>
            <person name="Hu J."/>
            <person name="Fu X."/>
            <person name="Schnable P.S."/>
            <person name="Li F."/>
            <person name="Zhang H."/>
            <person name="Feng B."/>
            <person name="Zhu X."/>
            <person name="Liu R."/>
            <person name="Schnable J.C."/>
            <person name="Zhu J.-K."/>
            <person name="Zhang H."/>
        </authorList>
    </citation>
    <scope>NUCLEOTIDE SEQUENCE [LARGE SCALE GENOMIC DNA]</scope>
</reference>
<keyword evidence="2" id="KW-1185">Reference proteome</keyword>